<dbReference type="Proteomes" id="UP000324800">
    <property type="component" value="Unassembled WGS sequence"/>
</dbReference>
<feature type="compositionally biased region" description="Low complexity" evidence="1">
    <location>
        <begin position="325"/>
        <end position="336"/>
    </location>
</feature>
<organism evidence="2 3">
    <name type="scientific">Streblomastix strix</name>
    <dbReference type="NCBI Taxonomy" id="222440"/>
    <lineage>
        <taxon>Eukaryota</taxon>
        <taxon>Metamonada</taxon>
        <taxon>Preaxostyla</taxon>
        <taxon>Oxymonadida</taxon>
        <taxon>Streblomastigidae</taxon>
        <taxon>Streblomastix</taxon>
    </lineage>
</organism>
<feature type="compositionally biased region" description="Polar residues" evidence="1">
    <location>
        <begin position="98"/>
        <end position="107"/>
    </location>
</feature>
<feature type="region of interest" description="Disordered" evidence="1">
    <location>
        <begin position="223"/>
        <end position="263"/>
    </location>
</feature>
<feature type="compositionally biased region" description="Acidic residues" evidence="1">
    <location>
        <begin position="337"/>
        <end position="346"/>
    </location>
</feature>
<protein>
    <submittedName>
        <fullName evidence="2">Uncharacterized protein</fullName>
    </submittedName>
</protein>
<feature type="compositionally biased region" description="Polar residues" evidence="1">
    <location>
        <begin position="7"/>
        <end position="35"/>
    </location>
</feature>
<feature type="region of interest" description="Disordered" evidence="1">
    <location>
        <begin position="384"/>
        <end position="403"/>
    </location>
</feature>
<dbReference type="EMBL" id="SNRW01005146">
    <property type="protein sequence ID" value="KAA6385700.1"/>
    <property type="molecule type" value="Genomic_DNA"/>
</dbReference>
<feature type="region of interest" description="Disordered" evidence="1">
    <location>
        <begin position="1"/>
        <end position="35"/>
    </location>
</feature>
<gene>
    <name evidence="2" type="ORF">EZS28_018771</name>
</gene>
<evidence type="ECO:0000313" key="3">
    <source>
        <dbReference type="Proteomes" id="UP000324800"/>
    </source>
</evidence>
<reference evidence="2 3" key="1">
    <citation type="submission" date="2019-03" db="EMBL/GenBank/DDBJ databases">
        <title>Single cell metagenomics reveals metabolic interactions within the superorganism composed of flagellate Streblomastix strix and complex community of Bacteroidetes bacteria on its surface.</title>
        <authorList>
            <person name="Treitli S.C."/>
            <person name="Kolisko M."/>
            <person name="Husnik F."/>
            <person name="Keeling P."/>
            <person name="Hampl V."/>
        </authorList>
    </citation>
    <scope>NUCLEOTIDE SEQUENCE [LARGE SCALE GENOMIC DNA]</scope>
    <source>
        <strain evidence="2">ST1C</strain>
    </source>
</reference>
<feature type="compositionally biased region" description="Low complexity" evidence="1">
    <location>
        <begin position="108"/>
        <end position="152"/>
    </location>
</feature>
<feature type="compositionally biased region" description="Low complexity" evidence="1">
    <location>
        <begin position="223"/>
        <end position="235"/>
    </location>
</feature>
<accession>A0A5J4VTG9</accession>
<feature type="region of interest" description="Disordered" evidence="1">
    <location>
        <begin position="61"/>
        <end position="152"/>
    </location>
</feature>
<feature type="compositionally biased region" description="Low complexity" evidence="1">
    <location>
        <begin position="74"/>
        <end position="88"/>
    </location>
</feature>
<comment type="caution">
    <text evidence="2">The sequence shown here is derived from an EMBL/GenBank/DDBJ whole genome shotgun (WGS) entry which is preliminary data.</text>
</comment>
<name>A0A5J4VTG9_9EUKA</name>
<evidence type="ECO:0000313" key="2">
    <source>
        <dbReference type="EMBL" id="KAA6385700.1"/>
    </source>
</evidence>
<dbReference type="AlphaFoldDB" id="A0A5J4VTG9"/>
<feature type="compositionally biased region" description="Pro residues" evidence="1">
    <location>
        <begin position="245"/>
        <end position="254"/>
    </location>
</feature>
<proteinExistence type="predicted"/>
<feature type="region of interest" description="Disordered" evidence="1">
    <location>
        <begin position="322"/>
        <end position="356"/>
    </location>
</feature>
<sequence>MTDKTAEYQNDQSISQLQPSDGISPENTEQENYNLRRTKFLNDLQKGLIVSLYNKEGENEFIQSKSPQQPFMKPSEPSNSTPPNEISPLNGRHKSLGVNATDSANKNQEQQSSSQIQQQTHTPATSTVPVSDSNTNTNSNSNTILTSTNNIHNHITSPDYDDSLSLGNYFRTTPKQTPQIGIQQLTINQGMDGTPITSPFNPPVLSPSFAGKLAEILANKCTNQHNSNNNTNNNTLFEYGFKSPNLPPSPPPNTPIDWSQSDRRQYNQDGSLLLSPTFINHHPLLSPKPIARYKHKQLQQSSGSSYFGFEGVTTGTRSQCLAQIGDNNNNNNNGDDNSNDDDNDDNDNGKKSEQQAQSTIINRMEENLQFGFGQYGQILPEQKLIPAQSPERQTSIIQPIEVK</sequence>
<evidence type="ECO:0000256" key="1">
    <source>
        <dbReference type="SAM" id="MobiDB-lite"/>
    </source>
</evidence>